<dbReference type="Proteomes" id="UP000199377">
    <property type="component" value="Unassembled WGS sequence"/>
</dbReference>
<name>A0A1I3KQT8_9RHOB</name>
<evidence type="ECO:0008006" key="4">
    <source>
        <dbReference type="Google" id="ProtNLM"/>
    </source>
</evidence>
<evidence type="ECO:0000313" key="2">
    <source>
        <dbReference type="EMBL" id="SFI74720.1"/>
    </source>
</evidence>
<keyword evidence="1" id="KW-0732">Signal</keyword>
<dbReference type="RefSeq" id="WP_092862374.1">
    <property type="nucleotide sequence ID" value="NZ_FOQH01000009.1"/>
</dbReference>
<dbReference type="STRING" id="1114924.SAMN05216258_10953"/>
<dbReference type="PROSITE" id="PS51257">
    <property type="entry name" value="PROKAR_LIPOPROTEIN"/>
    <property type="match status" value="1"/>
</dbReference>
<feature type="signal peptide" evidence="1">
    <location>
        <begin position="1"/>
        <end position="21"/>
    </location>
</feature>
<gene>
    <name evidence="2" type="ORF">SAMN05216258_10953</name>
</gene>
<feature type="chain" id="PRO_5011756304" description="Lipoprotein SmpA/OmlA domain-containing protein" evidence="1">
    <location>
        <begin position="22"/>
        <end position="153"/>
    </location>
</feature>
<protein>
    <recommendedName>
        <fullName evidence="4">Lipoprotein SmpA/OmlA domain-containing protein</fullName>
    </recommendedName>
</protein>
<reference evidence="2 3" key="1">
    <citation type="submission" date="2016-10" db="EMBL/GenBank/DDBJ databases">
        <authorList>
            <person name="de Groot N.N."/>
        </authorList>
    </citation>
    <scope>NUCLEOTIDE SEQUENCE [LARGE SCALE GENOMIC DNA]</scope>
    <source>
        <strain evidence="2 3">CGMCC 1.11030</strain>
    </source>
</reference>
<dbReference type="AlphaFoldDB" id="A0A1I3KQT8"/>
<keyword evidence="3" id="KW-1185">Reference proteome</keyword>
<dbReference type="EMBL" id="FOQH01000009">
    <property type="protein sequence ID" value="SFI74720.1"/>
    <property type="molecule type" value="Genomic_DNA"/>
</dbReference>
<proteinExistence type="predicted"/>
<dbReference type="OrthoDB" id="7272659at2"/>
<sequence>MLRRIATACLAALALAGCTGGAPTPTLKERMDPRMGLTEREIVQELGVPDAELTTGEETPDVADDVRSLRWSQRRVVAWEDPWGPWPPYQPGGLGTLSPRYGGPGMYGGWGWPGPSYRTRVEEYACDLEIDFTRSATDAPWRASAWRARGNAC</sequence>
<evidence type="ECO:0000256" key="1">
    <source>
        <dbReference type="SAM" id="SignalP"/>
    </source>
</evidence>
<accession>A0A1I3KQT8</accession>
<organism evidence="2 3">
    <name type="scientific">Albimonas pacifica</name>
    <dbReference type="NCBI Taxonomy" id="1114924"/>
    <lineage>
        <taxon>Bacteria</taxon>
        <taxon>Pseudomonadati</taxon>
        <taxon>Pseudomonadota</taxon>
        <taxon>Alphaproteobacteria</taxon>
        <taxon>Rhodobacterales</taxon>
        <taxon>Paracoccaceae</taxon>
        <taxon>Albimonas</taxon>
    </lineage>
</organism>
<evidence type="ECO:0000313" key="3">
    <source>
        <dbReference type="Proteomes" id="UP000199377"/>
    </source>
</evidence>